<dbReference type="AlphaFoldDB" id="A0A9W9N857"/>
<name>A0A9W9N857_9EURO</name>
<protein>
    <submittedName>
        <fullName evidence="1">Uncharacterized protein</fullName>
    </submittedName>
</protein>
<accession>A0A9W9N857</accession>
<gene>
    <name evidence="1" type="ORF">N7468_010651</name>
</gene>
<dbReference type="RefSeq" id="XP_058325469.1">
    <property type="nucleotide sequence ID" value="XM_058479946.1"/>
</dbReference>
<sequence>MKGVCEMFPYEIVSTSLLTVVYEEAAALVSASSRRLRQHCPGNVVSRTQHDFAITVLRYGIRTFITWNLPSSPVYLLRQLVQLRSTMGLPRSTRRKLREWGLSSSVVGVQASHWSCASSPCSGLAVFLSAAWDRHQNEVKDPAKGPKRPQGLV</sequence>
<reference evidence="1" key="2">
    <citation type="journal article" date="2023" name="IMA Fungus">
        <title>Comparative genomic study of the Penicillium genus elucidates a diverse pangenome and 15 lateral gene transfer events.</title>
        <authorList>
            <person name="Petersen C."/>
            <person name="Sorensen T."/>
            <person name="Nielsen M.R."/>
            <person name="Sondergaard T.E."/>
            <person name="Sorensen J.L."/>
            <person name="Fitzpatrick D.A."/>
            <person name="Frisvad J.C."/>
            <person name="Nielsen K.L."/>
        </authorList>
    </citation>
    <scope>NUCLEOTIDE SEQUENCE</scope>
    <source>
        <strain evidence="1">IBT 19713</strain>
    </source>
</reference>
<dbReference type="Proteomes" id="UP001150941">
    <property type="component" value="Unassembled WGS sequence"/>
</dbReference>
<evidence type="ECO:0000313" key="1">
    <source>
        <dbReference type="EMBL" id="KAJ5214972.1"/>
    </source>
</evidence>
<evidence type="ECO:0000313" key="2">
    <source>
        <dbReference type="Proteomes" id="UP001150941"/>
    </source>
</evidence>
<reference evidence="1" key="1">
    <citation type="submission" date="2022-11" db="EMBL/GenBank/DDBJ databases">
        <authorList>
            <person name="Petersen C."/>
        </authorList>
    </citation>
    <scope>NUCLEOTIDE SEQUENCE</scope>
    <source>
        <strain evidence="1">IBT 19713</strain>
    </source>
</reference>
<dbReference type="EMBL" id="JAPQKS010000009">
    <property type="protein sequence ID" value="KAJ5214972.1"/>
    <property type="molecule type" value="Genomic_DNA"/>
</dbReference>
<dbReference type="GeneID" id="83207250"/>
<organism evidence="1 2">
    <name type="scientific">Penicillium chermesinum</name>
    <dbReference type="NCBI Taxonomy" id="63820"/>
    <lineage>
        <taxon>Eukaryota</taxon>
        <taxon>Fungi</taxon>
        <taxon>Dikarya</taxon>
        <taxon>Ascomycota</taxon>
        <taxon>Pezizomycotina</taxon>
        <taxon>Eurotiomycetes</taxon>
        <taxon>Eurotiomycetidae</taxon>
        <taxon>Eurotiales</taxon>
        <taxon>Aspergillaceae</taxon>
        <taxon>Penicillium</taxon>
    </lineage>
</organism>
<comment type="caution">
    <text evidence="1">The sequence shown here is derived from an EMBL/GenBank/DDBJ whole genome shotgun (WGS) entry which is preliminary data.</text>
</comment>
<proteinExistence type="predicted"/>
<keyword evidence="2" id="KW-1185">Reference proteome</keyword>